<name>A0A5B9ECI6_9BACT</name>
<sequence length="194" mass="20678">MNRSLQEALSSLRQEHREIAAPDSVKQGLVALVEAGVVSSRSPQRSWFRVAALGAALAACAAVGVFYRYHATSALPVPPLTVASVPDMSLVATTPQERLTPAASAGKSPVVHTRTGKRATTAPEFNGTMNPFITLPSSEGLPPPSMATLVRMQIRRDELRQYGFDVSPAVASEMVLAEFVVGQDGLSRAVRLVR</sequence>
<dbReference type="EMBL" id="CP042806">
    <property type="protein sequence ID" value="QEE29832.1"/>
    <property type="molecule type" value="Genomic_DNA"/>
</dbReference>
<gene>
    <name evidence="3" type="ORF">FTW19_18700</name>
</gene>
<dbReference type="RefSeq" id="WP_147649102.1">
    <property type="nucleotide sequence ID" value="NZ_CP042806.1"/>
</dbReference>
<keyword evidence="2" id="KW-0812">Transmembrane</keyword>
<keyword evidence="2" id="KW-1133">Transmembrane helix</keyword>
<protein>
    <submittedName>
        <fullName evidence="3">Uncharacterized protein</fullName>
    </submittedName>
</protein>
<dbReference type="AlphaFoldDB" id="A0A5B9ECI6"/>
<evidence type="ECO:0000256" key="2">
    <source>
        <dbReference type="SAM" id="Phobius"/>
    </source>
</evidence>
<feature type="transmembrane region" description="Helical" evidence="2">
    <location>
        <begin position="50"/>
        <end position="69"/>
    </location>
</feature>
<evidence type="ECO:0000256" key="1">
    <source>
        <dbReference type="SAM" id="MobiDB-lite"/>
    </source>
</evidence>
<keyword evidence="4" id="KW-1185">Reference proteome</keyword>
<reference evidence="3 4" key="1">
    <citation type="submission" date="2019-08" db="EMBL/GenBank/DDBJ databases">
        <title>Complete genome sequence of Terriglobus albidus strain ORNL.</title>
        <authorList>
            <person name="Podar M."/>
        </authorList>
    </citation>
    <scope>NUCLEOTIDE SEQUENCE [LARGE SCALE GENOMIC DNA]</scope>
    <source>
        <strain evidence="3 4">ORNL</strain>
    </source>
</reference>
<dbReference type="Proteomes" id="UP000321820">
    <property type="component" value="Chromosome"/>
</dbReference>
<dbReference type="KEGG" id="talb:FTW19_18700"/>
<accession>A0A5B9ECI6</accession>
<feature type="region of interest" description="Disordered" evidence="1">
    <location>
        <begin position="101"/>
        <end position="129"/>
    </location>
</feature>
<organism evidence="3 4">
    <name type="scientific">Terriglobus albidus</name>
    <dbReference type="NCBI Taxonomy" id="1592106"/>
    <lineage>
        <taxon>Bacteria</taxon>
        <taxon>Pseudomonadati</taxon>
        <taxon>Acidobacteriota</taxon>
        <taxon>Terriglobia</taxon>
        <taxon>Terriglobales</taxon>
        <taxon>Acidobacteriaceae</taxon>
        <taxon>Terriglobus</taxon>
    </lineage>
</organism>
<evidence type="ECO:0000313" key="4">
    <source>
        <dbReference type="Proteomes" id="UP000321820"/>
    </source>
</evidence>
<proteinExistence type="predicted"/>
<keyword evidence="2" id="KW-0472">Membrane</keyword>
<evidence type="ECO:0000313" key="3">
    <source>
        <dbReference type="EMBL" id="QEE29832.1"/>
    </source>
</evidence>